<sequence>INRKLLKSYQIFIYSKMPFKAPVIEFEGKKYIFSIRSLILLAIGAPLLAWLLYLFFDLRANYWLHEIVVKQTVYFLNLFFDMGAEAEFAPSRKYDWRFTIPGKSPIYFETFCTGVQAIVIFIGIGVFTPHSQDSRTKEDIIWRKTKALIASSVIFYIVNIIRMLIQIDLYYIGYEWADIHFSISAASSFIAAIIVLLLHRWIPEFILSMIYIGTLVSEPLKQRRKEKIKDAVTQTNKVELKLMGKVLRMEKKNFDTQISKWSTDFGYKIEGDYLLVSNEQTSDFINLLMKVKPFEK</sequence>
<evidence type="ECO:0000256" key="4">
    <source>
        <dbReference type="ARBA" id="ARBA00022692"/>
    </source>
</evidence>
<evidence type="ECO:0000313" key="9">
    <source>
        <dbReference type="EMBL" id="KKL08227.1"/>
    </source>
</evidence>
<reference evidence="9" key="1">
    <citation type="journal article" date="2015" name="Nature">
        <title>Complex archaea that bridge the gap between prokaryotes and eukaryotes.</title>
        <authorList>
            <person name="Spang A."/>
            <person name="Saw J.H."/>
            <person name="Jorgensen S.L."/>
            <person name="Zaremba-Niedzwiedzka K."/>
            <person name="Martijn J."/>
            <person name="Lind A.E."/>
            <person name="van Eijk R."/>
            <person name="Schleper C."/>
            <person name="Guy L."/>
            <person name="Ettema T.J."/>
        </authorList>
    </citation>
    <scope>NUCLEOTIDE SEQUENCE</scope>
</reference>
<dbReference type="AlphaFoldDB" id="A0A0F9B382"/>
<gene>
    <name evidence="9" type="ORF">LCGC14_2577960</name>
</gene>
<protein>
    <recommendedName>
        <fullName evidence="10">Exosortase/archaeosortase family protein</fullName>
    </recommendedName>
</protein>
<evidence type="ECO:0000256" key="7">
    <source>
        <dbReference type="ARBA" id="ARBA00023136"/>
    </source>
</evidence>
<feature type="transmembrane region" description="Helical" evidence="8">
    <location>
        <begin position="179"/>
        <end position="199"/>
    </location>
</feature>
<dbReference type="InterPro" id="IPR026392">
    <property type="entry name" value="Exo/Archaeosortase_dom"/>
</dbReference>
<dbReference type="GO" id="GO:0006508">
    <property type="term" value="P:proteolysis"/>
    <property type="evidence" value="ECO:0007669"/>
    <property type="project" value="UniProtKB-KW"/>
</dbReference>
<keyword evidence="3" id="KW-0645">Protease</keyword>
<evidence type="ECO:0000256" key="5">
    <source>
        <dbReference type="ARBA" id="ARBA00022801"/>
    </source>
</evidence>
<dbReference type="EMBL" id="LAZR01042964">
    <property type="protein sequence ID" value="KKL08227.1"/>
    <property type="molecule type" value="Genomic_DNA"/>
</dbReference>
<keyword evidence="7 8" id="KW-0472">Membrane</keyword>
<keyword evidence="5" id="KW-0378">Hydrolase</keyword>
<comment type="subcellular location">
    <subcellularLocation>
        <location evidence="1">Cell membrane</location>
        <topology evidence="1">Multi-pass membrane protein</topology>
    </subcellularLocation>
</comment>
<evidence type="ECO:0008006" key="10">
    <source>
        <dbReference type="Google" id="ProtNLM"/>
    </source>
</evidence>
<evidence type="ECO:0000256" key="2">
    <source>
        <dbReference type="ARBA" id="ARBA00022475"/>
    </source>
</evidence>
<comment type="caution">
    <text evidence="9">The sequence shown here is derived from an EMBL/GenBank/DDBJ whole genome shotgun (WGS) entry which is preliminary data.</text>
</comment>
<evidence type="ECO:0000256" key="1">
    <source>
        <dbReference type="ARBA" id="ARBA00004651"/>
    </source>
</evidence>
<dbReference type="GO" id="GO:0008233">
    <property type="term" value="F:peptidase activity"/>
    <property type="evidence" value="ECO:0007669"/>
    <property type="project" value="UniProtKB-KW"/>
</dbReference>
<dbReference type="NCBIfam" id="NF041736">
    <property type="entry name" value="archaeo_artH"/>
    <property type="match status" value="1"/>
</dbReference>
<proteinExistence type="predicted"/>
<evidence type="ECO:0000256" key="6">
    <source>
        <dbReference type="ARBA" id="ARBA00022989"/>
    </source>
</evidence>
<feature type="transmembrane region" description="Helical" evidence="8">
    <location>
        <begin position="106"/>
        <end position="127"/>
    </location>
</feature>
<feature type="transmembrane region" description="Helical" evidence="8">
    <location>
        <begin position="38"/>
        <end position="56"/>
    </location>
</feature>
<name>A0A0F9B382_9ZZZZ</name>
<feature type="transmembrane region" description="Helical" evidence="8">
    <location>
        <begin position="147"/>
        <end position="167"/>
    </location>
</feature>
<keyword evidence="6 8" id="KW-1133">Transmembrane helix</keyword>
<keyword evidence="4 8" id="KW-0812">Transmembrane</keyword>
<accession>A0A0F9B382</accession>
<evidence type="ECO:0000256" key="8">
    <source>
        <dbReference type="SAM" id="Phobius"/>
    </source>
</evidence>
<feature type="non-terminal residue" evidence="9">
    <location>
        <position position="1"/>
    </location>
</feature>
<keyword evidence="2" id="KW-1003">Cell membrane</keyword>
<organism evidence="9">
    <name type="scientific">marine sediment metagenome</name>
    <dbReference type="NCBI Taxonomy" id="412755"/>
    <lineage>
        <taxon>unclassified sequences</taxon>
        <taxon>metagenomes</taxon>
        <taxon>ecological metagenomes</taxon>
    </lineage>
</organism>
<dbReference type="GO" id="GO:0005886">
    <property type="term" value="C:plasma membrane"/>
    <property type="evidence" value="ECO:0007669"/>
    <property type="project" value="UniProtKB-SubCell"/>
</dbReference>
<dbReference type="NCBIfam" id="TIGR04178">
    <property type="entry name" value="exo_archaeo"/>
    <property type="match status" value="1"/>
</dbReference>
<evidence type="ECO:0000256" key="3">
    <source>
        <dbReference type="ARBA" id="ARBA00022670"/>
    </source>
</evidence>